<accession>A0A5B8IFZ8</accession>
<reference evidence="1" key="1">
    <citation type="submission" date="2018-11" db="EMBL/GenBank/DDBJ databases">
        <title>A distinct lineage of giant viruses engineers rhodopsin photosystems in predatory marine eukaryotes.</title>
        <authorList>
            <person name="Needham D.M."/>
            <person name="Yoshizawa S."/>
            <person name="Hosaka T."/>
            <person name="Poirier C."/>
            <person name="Choi C.-J."/>
            <person name="Hehenberger E."/>
            <person name="Irwin N.A.T."/>
            <person name="Wilken S."/>
            <person name="Yung C.-M."/>
            <person name="Bachy C."/>
            <person name="Kurihara R."/>
            <person name="Nakajima Y."/>
            <person name="Kojima K."/>
            <person name="Kimura-Someya T."/>
            <person name="Leonard G."/>
            <person name="Malmstrom R.R."/>
            <person name="Mende D."/>
            <person name="Olson D.K."/>
            <person name="Sudo Y."/>
            <person name="Sudek S."/>
            <person name="Richards T.A."/>
            <person name="DeLong E.F."/>
            <person name="Keeling P.J."/>
            <person name="Santoro A.E."/>
            <person name="Shirouzu M."/>
            <person name="Iwasaki W."/>
            <person name="Worden A.Z."/>
        </authorList>
    </citation>
    <scope>NUCLEOTIDE SEQUENCE</scope>
</reference>
<dbReference type="EMBL" id="MK250091">
    <property type="protein sequence ID" value="QDY52398.1"/>
    <property type="molecule type" value="Genomic_DNA"/>
</dbReference>
<name>A0A5B8IFZ8_9VIRU</name>
<sequence>MSFELSKKFNKNTIKNNKLKRIYFKDFWGWIFSKK</sequence>
<organism evidence="1">
    <name type="scientific">Mimiviridae sp. ChoanoV1</name>
    <dbReference type="NCBI Taxonomy" id="2596887"/>
    <lineage>
        <taxon>Viruses</taxon>
        <taxon>Varidnaviria</taxon>
        <taxon>Bamfordvirae</taxon>
        <taxon>Nucleocytoviricota</taxon>
        <taxon>Megaviricetes</taxon>
        <taxon>Imitervirales</taxon>
        <taxon>Schizomimiviridae</taxon>
    </lineage>
</organism>
<proteinExistence type="predicted"/>
<evidence type="ECO:0000313" key="1">
    <source>
        <dbReference type="EMBL" id="QDY52398.1"/>
    </source>
</evidence>
<gene>
    <name evidence="1" type="ORF">7_46</name>
</gene>
<protein>
    <submittedName>
        <fullName evidence="1">Uncharacterized protein</fullName>
    </submittedName>
</protein>